<dbReference type="GO" id="GO:0008061">
    <property type="term" value="F:chitin binding"/>
    <property type="evidence" value="ECO:0007669"/>
    <property type="project" value="InterPro"/>
</dbReference>
<feature type="domain" description="GH18" evidence="2">
    <location>
        <begin position="153"/>
        <end position="418"/>
    </location>
</feature>
<reference evidence="3 4" key="1">
    <citation type="journal article" date="2009" name="Stand. Genomic Sci.">
        <title>Complete genome sequence of Desulfotomaculum acetoxidans type strain (5575).</title>
        <authorList>
            <person name="Spring S."/>
            <person name="Lapidus A."/>
            <person name="Schroder M."/>
            <person name="Gleim D."/>
            <person name="Sims D."/>
            <person name="Meincke L."/>
            <person name="Glavina Del Rio T."/>
            <person name="Tice H."/>
            <person name="Copeland A."/>
            <person name="Cheng J.F."/>
            <person name="Lucas S."/>
            <person name="Chen F."/>
            <person name="Nolan M."/>
            <person name="Bruce D."/>
            <person name="Goodwin L."/>
            <person name="Pitluck S."/>
            <person name="Ivanova N."/>
            <person name="Mavromatis K."/>
            <person name="Mikhailova N."/>
            <person name="Pati A."/>
            <person name="Chen A."/>
            <person name="Palaniappan K."/>
            <person name="Land M."/>
            <person name="Hauser L."/>
            <person name="Chang Y.J."/>
            <person name="Jeffries C.D."/>
            <person name="Chain P."/>
            <person name="Saunders E."/>
            <person name="Brettin T."/>
            <person name="Detter J.C."/>
            <person name="Goker M."/>
            <person name="Bristow J."/>
            <person name="Eisen J.A."/>
            <person name="Markowitz V."/>
            <person name="Hugenholtz P."/>
            <person name="Kyrpides N.C."/>
            <person name="Klenk H.P."/>
            <person name="Han C."/>
        </authorList>
    </citation>
    <scope>NUCLEOTIDE SEQUENCE [LARGE SCALE GENOMIC DNA]</scope>
    <source>
        <strain evidence="4">ATCC 49208 / DSM 771 / VKM B-1644</strain>
    </source>
</reference>
<dbReference type="Proteomes" id="UP000002217">
    <property type="component" value="Chromosome"/>
</dbReference>
<organism evidence="3 4">
    <name type="scientific">Desulfofarcimen acetoxidans (strain ATCC 49208 / DSM 771 / KCTC 5769 / VKM B-1644 / 5575)</name>
    <name type="common">Desulfotomaculum acetoxidans</name>
    <dbReference type="NCBI Taxonomy" id="485916"/>
    <lineage>
        <taxon>Bacteria</taxon>
        <taxon>Bacillati</taxon>
        <taxon>Bacillota</taxon>
        <taxon>Clostridia</taxon>
        <taxon>Eubacteriales</taxon>
        <taxon>Peptococcaceae</taxon>
        <taxon>Desulfofarcimen</taxon>
    </lineage>
</organism>
<keyword evidence="1" id="KW-0732">Signal</keyword>
<sequence length="418" mass="46094">MKKLLLLTLLFMFILRIGLTPASAQEQTKSIPVLLDGLPIKFDVQPVIQNERTLVPFRAIAEALNVTVAWDGTTQSVIASNDTANIKLYINNKTAYRNEVPIKLDVPPLIINDRTFIPLRFFSEAFSCSVLWDDTYGVKITSPRQSMSVIGFYALGDTETSSWKNLFGKNYPEADKGNTDLVSEIAAGWYSMDGQGNLLTKSRTGWQRPDGWNDVIKSVKEFGLKTEMVIHVADGDGTIVTLLTNENAVNKAISDIVIEAKNYSGVNLDFEGLGLQSNGNQSTIERDAFTDFVRLLSEQLKAANLGLTLTLHAPNSAYKGYDYHALGQLADRIIIMAYDYGAKPEPVNLVTQAVEMAKAVVPSQKLILGISIPSENPESVITKAGIAKRYNLGGIALWRLGLVTNETWDAFRTTIQPR</sequence>
<evidence type="ECO:0000259" key="2">
    <source>
        <dbReference type="PROSITE" id="PS51910"/>
    </source>
</evidence>
<dbReference type="PANTHER" id="PTHR46066:SF2">
    <property type="entry name" value="CHITINASE DOMAIN-CONTAINING PROTEIN 1"/>
    <property type="match status" value="1"/>
</dbReference>
<dbReference type="InterPro" id="IPR017853">
    <property type="entry name" value="GH"/>
</dbReference>
<gene>
    <name evidence="3" type="ordered locus">Dtox_1598</name>
</gene>
<dbReference type="Pfam" id="PF00704">
    <property type="entry name" value="Glyco_hydro_18"/>
    <property type="match status" value="1"/>
</dbReference>
<dbReference type="PROSITE" id="PS51910">
    <property type="entry name" value="GH18_2"/>
    <property type="match status" value="1"/>
</dbReference>
<feature type="signal peptide" evidence="1">
    <location>
        <begin position="1"/>
        <end position="24"/>
    </location>
</feature>
<dbReference type="SMART" id="SM00636">
    <property type="entry name" value="Glyco_18"/>
    <property type="match status" value="1"/>
</dbReference>
<dbReference type="SUPFAM" id="SSF55383">
    <property type="entry name" value="Copper amine oxidase, domain N"/>
    <property type="match status" value="1"/>
</dbReference>
<dbReference type="Gene3D" id="3.20.20.80">
    <property type="entry name" value="Glycosidases"/>
    <property type="match status" value="1"/>
</dbReference>
<dbReference type="InterPro" id="IPR011583">
    <property type="entry name" value="Chitinase_II/V-like_cat"/>
</dbReference>
<dbReference type="InterPro" id="IPR036582">
    <property type="entry name" value="Mao_N_sf"/>
</dbReference>
<evidence type="ECO:0000313" key="4">
    <source>
        <dbReference type="Proteomes" id="UP000002217"/>
    </source>
</evidence>
<dbReference type="AlphaFoldDB" id="C8VWA5"/>
<feature type="chain" id="PRO_5002993475" evidence="1">
    <location>
        <begin position="25"/>
        <end position="418"/>
    </location>
</feature>
<proteinExistence type="predicted"/>
<dbReference type="HOGENOM" id="CLU_047970_0_0_9"/>
<dbReference type="InterPro" id="IPR012854">
    <property type="entry name" value="Cu_amine_oxidase-like_N"/>
</dbReference>
<dbReference type="STRING" id="485916.Dtox_1598"/>
<dbReference type="KEGG" id="dae:Dtox_1598"/>
<dbReference type="Pfam" id="PF07833">
    <property type="entry name" value="Cu_amine_oxidN1"/>
    <property type="match status" value="1"/>
</dbReference>
<dbReference type="RefSeq" id="WP_015757168.1">
    <property type="nucleotide sequence ID" value="NC_013216.1"/>
</dbReference>
<dbReference type="EMBL" id="CP001720">
    <property type="protein sequence ID" value="ACV62457.1"/>
    <property type="molecule type" value="Genomic_DNA"/>
</dbReference>
<dbReference type="GO" id="GO:0005975">
    <property type="term" value="P:carbohydrate metabolic process"/>
    <property type="evidence" value="ECO:0007669"/>
    <property type="project" value="InterPro"/>
</dbReference>
<name>C8VWA5_DESAS</name>
<dbReference type="SUPFAM" id="SSF51445">
    <property type="entry name" value="(Trans)glycosidases"/>
    <property type="match status" value="1"/>
</dbReference>
<dbReference type="InterPro" id="IPR001223">
    <property type="entry name" value="Glyco_hydro18_cat"/>
</dbReference>
<dbReference type="eggNOG" id="COG3858">
    <property type="taxonomic scope" value="Bacteria"/>
</dbReference>
<evidence type="ECO:0000313" key="3">
    <source>
        <dbReference type="EMBL" id="ACV62457.1"/>
    </source>
</evidence>
<evidence type="ECO:0000256" key="1">
    <source>
        <dbReference type="SAM" id="SignalP"/>
    </source>
</evidence>
<keyword evidence="4" id="KW-1185">Reference proteome</keyword>
<dbReference type="CAZy" id="GH18">
    <property type="family name" value="Glycoside Hydrolase Family 18"/>
</dbReference>
<accession>C8VWA5</accession>
<dbReference type="OrthoDB" id="9769314at2"/>
<protein>
    <submittedName>
        <fullName evidence="3">Copper amine oxidase domain protein</fullName>
    </submittedName>
</protein>
<dbReference type="PANTHER" id="PTHR46066">
    <property type="entry name" value="CHITINASE DOMAIN-CONTAINING PROTEIN 1 FAMILY MEMBER"/>
    <property type="match status" value="1"/>
</dbReference>
<dbReference type="Gene3D" id="3.30.457.10">
    <property type="entry name" value="Copper amine oxidase-like, N-terminal domain"/>
    <property type="match status" value="1"/>
</dbReference>